<gene>
    <name evidence="6" type="primary">MED6</name>
    <name evidence="7" type="ORF">BSTOLATCC_MIC50132</name>
</gene>
<sequence length="147" mass="17572">MESIEETLRLRGIRHEEQTTVNWYDEKWLKEHILDNKTIMNYFYLSIFYDKAANNEKCIEDLARLKNLVGLEYILDHSIPELGIYHIKKQYRHNDRRVTTLALYYVVAGKIYEAPSINKILTTRMRNFAFNLDASLKYLSKYAKQTD</sequence>
<name>A0AAU9JVJ0_9CILI</name>
<accession>A0AAU9JVJ0</accession>
<evidence type="ECO:0000256" key="3">
    <source>
        <dbReference type="ARBA" id="ARBA00023015"/>
    </source>
</evidence>
<keyword evidence="6" id="KW-0010">Activator</keyword>
<dbReference type="GO" id="GO:0016592">
    <property type="term" value="C:mediator complex"/>
    <property type="evidence" value="ECO:0007669"/>
    <property type="project" value="InterPro"/>
</dbReference>
<evidence type="ECO:0000256" key="5">
    <source>
        <dbReference type="ARBA" id="ARBA00023242"/>
    </source>
</evidence>
<protein>
    <recommendedName>
        <fullName evidence="6">Mediator of RNA polymerase II transcription subunit 6</fullName>
    </recommendedName>
    <alternativeName>
        <fullName evidence="6">Mediator complex subunit 6</fullName>
    </alternativeName>
</protein>
<dbReference type="PANTHER" id="PTHR13104">
    <property type="entry name" value="MED-6-RELATED"/>
    <property type="match status" value="1"/>
</dbReference>
<dbReference type="EMBL" id="CAJZBQ010000050">
    <property type="protein sequence ID" value="CAG9330019.1"/>
    <property type="molecule type" value="Genomic_DNA"/>
</dbReference>
<comment type="subcellular location">
    <subcellularLocation>
        <location evidence="1 6">Nucleus</location>
    </subcellularLocation>
</comment>
<keyword evidence="4 6" id="KW-0804">Transcription</keyword>
<evidence type="ECO:0000313" key="7">
    <source>
        <dbReference type="EMBL" id="CAG9330019.1"/>
    </source>
</evidence>
<comment type="similarity">
    <text evidence="2 6">Belongs to the Mediator complex subunit 6 family.</text>
</comment>
<organism evidence="7 8">
    <name type="scientific">Blepharisma stoltei</name>
    <dbReference type="NCBI Taxonomy" id="1481888"/>
    <lineage>
        <taxon>Eukaryota</taxon>
        <taxon>Sar</taxon>
        <taxon>Alveolata</taxon>
        <taxon>Ciliophora</taxon>
        <taxon>Postciliodesmatophora</taxon>
        <taxon>Heterotrichea</taxon>
        <taxon>Heterotrichida</taxon>
        <taxon>Blepharismidae</taxon>
        <taxon>Blepharisma</taxon>
    </lineage>
</organism>
<comment type="subunit">
    <text evidence="6">Component of the Mediator complex.</text>
</comment>
<proteinExistence type="inferred from homology"/>
<evidence type="ECO:0000256" key="6">
    <source>
        <dbReference type="RuleBase" id="RU364143"/>
    </source>
</evidence>
<reference evidence="7" key="1">
    <citation type="submission" date="2021-09" db="EMBL/GenBank/DDBJ databases">
        <authorList>
            <consortium name="AG Swart"/>
            <person name="Singh M."/>
            <person name="Singh A."/>
            <person name="Seah K."/>
            <person name="Emmerich C."/>
        </authorList>
    </citation>
    <scope>NUCLEOTIDE SEQUENCE</scope>
    <source>
        <strain evidence="7">ATCC30299</strain>
    </source>
</reference>
<dbReference type="Pfam" id="PF04934">
    <property type="entry name" value="Med6"/>
    <property type="match status" value="1"/>
</dbReference>
<evidence type="ECO:0000256" key="1">
    <source>
        <dbReference type="ARBA" id="ARBA00004123"/>
    </source>
</evidence>
<evidence type="ECO:0000256" key="2">
    <source>
        <dbReference type="ARBA" id="ARBA00007526"/>
    </source>
</evidence>
<keyword evidence="8" id="KW-1185">Reference proteome</keyword>
<evidence type="ECO:0000256" key="4">
    <source>
        <dbReference type="ARBA" id="ARBA00023163"/>
    </source>
</evidence>
<dbReference type="AlphaFoldDB" id="A0AAU9JVJ0"/>
<keyword evidence="5 6" id="KW-0539">Nucleus</keyword>
<dbReference type="Gene3D" id="3.10.450.580">
    <property type="entry name" value="Mediator complex, subunit Med6"/>
    <property type="match status" value="1"/>
</dbReference>
<comment type="caution">
    <text evidence="7">The sequence shown here is derived from an EMBL/GenBank/DDBJ whole genome shotgun (WGS) entry which is preliminary data.</text>
</comment>
<dbReference type="Proteomes" id="UP001162131">
    <property type="component" value="Unassembled WGS sequence"/>
</dbReference>
<keyword evidence="3 6" id="KW-0805">Transcription regulation</keyword>
<dbReference type="GO" id="GO:0006357">
    <property type="term" value="P:regulation of transcription by RNA polymerase II"/>
    <property type="evidence" value="ECO:0007669"/>
    <property type="project" value="InterPro"/>
</dbReference>
<evidence type="ECO:0000313" key="8">
    <source>
        <dbReference type="Proteomes" id="UP001162131"/>
    </source>
</evidence>
<comment type="function">
    <text evidence="6">Component of the Mediator complex, a coactivator involved in the regulated transcription of nearly all RNA polymerase II-dependent genes. Mediator functions as a bridge to convey information from gene-specific regulatory proteins to the basal RNA polymerase II transcription machinery. Mediator is recruited to promoters by direct interactions with regulatory proteins and serves as a scaffold for the assembly of a functional preinitiation complex with RNA polymerase II and the general transcription factors.</text>
</comment>
<dbReference type="InterPro" id="IPR007018">
    <property type="entry name" value="Mediator_Med6"/>
</dbReference>
<dbReference type="GO" id="GO:0003712">
    <property type="term" value="F:transcription coregulator activity"/>
    <property type="evidence" value="ECO:0007669"/>
    <property type="project" value="InterPro"/>
</dbReference>
<dbReference type="InterPro" id="IPR038566">
    <property type="entry name" value="Mediator_Med6_sf"/>
</dbReference>